<feature type="compositionally biased region" description="Basic and acidic residues" evidence="1">
    <location>
        <begin position="14"/>
        <end position="31"/>
    </location>
</feature>
<evidence type="ECO:0000313" key="2">
    <source>
        <dbReference type="EMBL" id="KAK9129694.1"/>
    </source>
</evidence>
<proteinExistence type="predicted"/>
<organism evidence="2 3">
    <name type="scientific">Stephania japonica</name>
    <dbReference type="NCBI Taxonomy" id="461633"/>
    <lineage>
        <taxon>Eukaryota</taxon>
        <taxon>Viridiplantae</taxon>
        <taxon>Streptophyta</taxon>
        <taxon>Embryophyta</taxon>
        <taxon>Tracheophyta</taxon>
        <taxon>Spermatophyta</taxon>
        <taxon>Magnoliopsida</taxon>
        <taxon>Ranunculales</taxon>
        <taxon>Menispermaceae</taxon>
        <taxon>Menispermoideae</taxon>
        <taxon>Cissampelideae</taxon>
        <taxon>Stephania</taxon>
    </lineage>
</organism>
<dbReference type="Proteomes" id="UP001417504">
    <property type="component" value="Unassembled WGS sequence"/>
</dbReference>
<reference evidence="2 3" key="1">
    <citation type="submission" date="2024-01" db="EMBL/GenBank/DDBJ databases">
        <title>Genome assemblies of Stephania.</title>
        <authorList>
            <person name="Yang L."/>
        </authorList>
    </citation>
    <scope>NUCLEOTIDE SEQUENCE [LARGE SCALE GENOMIC DNA]</scope>
    <source>
        <strain evidence="2">QJT</strain>
        <tissue evidence="2">Leaf</tissue>
    </source>
</reference>
<dbReference type="PANTHER" id="PTHR36813">
    <property type="entry name" value="TRANSMEMBRANE PROTEIN"/>
    <property type="match status" value="1"/>
</dbReference>
<name>A0AAP0J944_9MAGN</name>
<dbReference type="PANTHER" id="PTHR36813:SF1">
    <property type="entry name" value="TRANSMEMBRANE PROTEIN"/>
    <property type="match status" value="1"/>
</dbReference>
<evidence type="ECO:0000313" key="3">
    <source>
        <dbReference type="Proteomes" id="UP001417504"/>
    </source>
</evidence>
<feature type="region of interest" description="Disordered" evidence="1">
    <location>
        <begin position="8"/>
        <end position="53"/>
    </location>
</feature>
<evidence type="ECO:0000256" key="1">
    <source>
        <dbReference type="SAM" id="MobiDB-lite"/>
    </source>
</evidence>
<feature type="compositionally biased region" description="Low complexity" evidence="1">
    <location>
        <begin position="32"/>
        <end position="53"/>
    </location>
</feature>
<sequence length="102" mass="11312">MGLMCCFNGGATAKQERRRQQDELESQDARARAAQAAQQRQEQFDKSAAGRAAKAQLAKAGKKEEGTKNGEPVLKVCGWIWKRVAVPVDREVYGSKSIGYRR</sequence>
<dbReference type="AlphaFoldDB" id="A0AAP0J944"/>
<protein>
    <recommendedName>
        <fullName evidence="4">Small VCP/p97-interacting protein</fullName>
    </recommendedName>
</protein>
<keyword evidence="3" id="KW-1185">Reference proteome</keyword>
<accession>A0AAP0J944</accession>
<comment type="caution">
    <text evidence="2">The sequence shown here is derived from an EMBL/GenBank/DDBJ whole genome shotgun (WGS) entry which is preliminary data.</text>
</comment>
<evidence type="ECO:0008006" key="4">
    <source>
        <dbReference type="Google" id="ProtNLM"/>
    </source>
</evidence>
<dbReference type="EMBL" id="JBBNAE010000004">
    <property type="protein sequence ID" value="KAK9129694.1"/>
    <property type="molecule type" value="Genomic_DNA"/>
</dbReference>
<gene>
    <name evidence="2" type="ORF">Sjap_010181</name>
</gene>